<keyword evidence="2" id="KW-1185">Reference proteome</keyword>
<gene>
    <name evidence="1" type="ORF">BDQ12DRAFT_689521</name>
</gene>
<evidence type="ECO:0000313" key="1">
    <source>
        <dbReference type="EMBL" id="TFK34573.1"/>
    </source>
</evidence>
<reference evidence="1 2" key="1">
    <citation type="journal article" date="2019" name="Nat. Ecol. Evol.">
        <title>Megaphylogeny resolves global patterns of mushroom evolution.</title>
        <authorList>
            <person name="Varga T."/>
            <person name="Krizsan K."/>
            <person name="Foldi C."/>
            <person name="Dima B."/>
            <person name="Sanchez-Garcia M."/>
            <person name="Sanchez-Ramirez S."/>
            <person name="Szollosi G.J."/>
            <person name="Szarkandi J.G."/>
            <person name="Papp V."/>
            <person name="Albert L."/>
            <person name="Andreopoulos W."/>
            <person name="Angelini C."/>
            <person name="Antonin V."/>
            <person name="Barry K.W."/>
            <person name="Bougher N.L."/>
            <person name="Buchanan P."/>
            <person name="Buyck B."/>
            <person name="Bense V."/>
            <person name="Catcheside P."/>
            <person name="Chovatia M."/>
            <person name="Cooper J."/>
            <person name="Damon W."/>
            <person name="Desjardin D."/>
            <person name="Finy P."/>
            <person name="Geml J."/>
            <person name="Haridas S."/>
            <person name="Hughes K."/>
            <person name="Justo A."/>
            <person name="Karasinski D."/>
            <person name="Kautmanova I."/>
            <person name="Kiss B."/>
            <person name="Kocsube S."/>
            <person name="Kotiranta H."/>
            <person name="LaButti K.M."/>
            <person name="Lechner B.E."/>
            <person name="Liimatainen K."/>
            <person name="Lipzen A."/>
            <person name="Lukacs Z."/>
            <person name="Mihaltcheva S."/>
            <person name="Morgado L.N."/>
            <person name="Niskanen T."/>
            <person name="Noordeloos M.E."/>
            <person name="Ohm R.A."/>
            <person name="Ortiz-Santana B."/>
            <person name="Ovrebo C."/>
            <person name="Racz N."/>
            <person name="Riley R."/>
            <person name="Savchenko A."/>
            <person name="Shiryaev A."/>
            <person name="Soop K."/>
            <person name="Spirin V."/>
            <person name="Szebenyi C."/>
            <person name="Tomsovsky M."/>
            <person name="Tulloss R.E."/>
            <person name="Uehling J."/>
            <person name="Grigoriev I.V."/>
            <person name="Vagvolgyi C."/>
            <person name="Papp T."/>
            <person name="Martin F.M."/>
            <person name="Miettinen O."/>
            <person name="Hibbett D.S."/>
            <person name="Nagy L.G."/>
        </authorList>
    </citation>
    <scope>NUCLEOTIDE SEQUENCE [LARGE SCALE GENOMIC DNA]</scope>
    <source>
        <strain evidence="1 2">CBS 166.37</strain>
    </source>
</reference>
<evidence type="ECO:0000313" key="2">
    <source>
        <dbReference type="Proteomes" id="UP000308652"/>
    </source>
</evidence>
<accession>A0A5C3LQI4</accession>
<organism evidence="1 2">
    <name type="scientific">Crucibulum laeve</name>
    <dbReference type="NCBI Taxonomy" id="68775"/>
    <lineage>
        <taxon>Eukaryota</taxon>
        <taxon>Fungi</taxon>
        <taxon>Dikarya</taxon>
        <taxon>Basidiomycota</taxon>
        <taxon>Agaricomycotina</taxon>
        <taxon>Agaricomycetes</taxon>
        <taxon>Agaricomycetidae</taxon>
        <taxon>Agaricales</taxon>
        <taxon>Agaricineae</taxon>
        <taxon>Nidulariaceae</taxon>
        <taxon>Crucibulum</taxon>
    </lineage>
</organism>
<dbReference type="EMBL" id="ML213630">
    <property type="protein sequence ID" value="TFK34573.1"/>
    <property type="molecule type" value="Genomic_DNA"/>
</dbReference>
<dbReference type="AlphaFoldDB" id="A0A5C3LQI4"/>
<name>A0A5C3LQI4_9AGAR</name>
<protein>
    <submittedName>
        <fullName evidence="1">Uncharacterized protein</fullName>
    </submittedName>
</protein>
<dbReference type="Proteomes" id="UP000308652">
    <property type="component" value="Unassembled WGS sequence"/>
</dbReference>
<sequence length="247" mass="28430">MQSYAHPLVDDDNPLYCPAVSVTAYMNHLRHKLDRKYLFQRQHRNNDDLLLSFASVLDKAITQQDFYKDDEKKDEDEDSRWLVHHVPLMGVSDRTSSGSRNGLPAIPGWEKDVEESYIPKYARIDIKSISQAQPNLKRKRSSFTDLHGPPRYARSFQSTHDSSFDVDIKREQLHYSDAIFRSSSCFSQDRTEDILVDNSSSALEALVGQIDSILPGVRLKERLLRIGKLTYQTITDYLAEHGIFLHS</sequence>
<dbReference type="OrthoDB" id="120976at2759"/>
<proteinExistence type="predicted"/>